<proteinExistence type="predicted"/>
<gene>
    <name evidence="1" type="ORF">EV214_13147</name>
</gene>
<organism evidence="1 2">
    <name type="scientific">Marinisporobacter balticus</name>
    <dbReference type="NCBI Taxonomy" id="2018667"/>
    <lineage>
        <taxon>Bacteria</taxon>
        <taxon>Bacillati</taxon>
        <taxon>Bacillota</taxon>
        <taxon>Clostridia</taxon>
        <taxon>Peptostreptococcales</taxon>
        <taxon>Thermotaleaceae</taxon>
        <taxon>Marinisporobacter</taxon>
    </lineage>
</organism>
<dbReference type="AlphaFoldDB" id="A0A4R2K842"/>
<evidence type="ECO:0000313" key="2">
    <source>
        <dbReference type="Proteomes" id="UP000294919"/>
    </source>
</evidence>
<dbReference type="Proteomes" id="UP000294919">
    <property type="component" value="Unassembled WGS sequence"/>
</dbReference>
<keyword evidence="2" id="KW-1185">Reference proteome</keyword>
<sequence length="53" mass="6794">MKICFHKWEVIEEQRLYKYLECKKCGKREIKDYSFENGYQPMRYPNWEKKKRN</sequence>
<protein>
    <submittedName>
        <fullName evidence="1">Uncharacterized protein</fullName>
    </submittedName>
</protein>
<accession>A0A4R2K842</accession>
<comment type="caution">
    <text evidence="1">The sequence shown here is derived from an EMBL/GenBank/DDBJ whole genome shotgun (WGS) entry which is preliminary data.</text>
</comment>
<dbReference type="RefSeq" id="WP_165916418.1">
    <property type="nucleotide sequence ID" value="NZ_SLWV01000031.1"/>
</dbReference>
<name>A0A4R2K842_9FIRM</name>
<evidence type="ECO:0000313" key="1">
    <source>
        <dbReference type="EMBL" id="TCO69523.1"/>
    </source>
</evidence>
<dbReference type="EMBL" id="SLWV01000031">
    <property type="protein sequence ID" value="TCO69523.1"/>
    <property type="molecule type" value="Genomic_DNA"/>
</dbReference>
<reference evidence="1 2" key="1">
    <citation type="submission" date="2019-03" db="EMBL/GenBank/DDBJ databases">
        <title>Genomic Encyclopedia of Type Strains, Phase IV (KMG-IV): sequencing the most valuable type-strain genomes for metagenomic binning, comparative biology and taxonomic classification.</title>
        <authorList>
            <person name="Goeker M."/>
        </authorList>
    </citation>
    <scope>NUCLEOTIDE SEQUENCE [LARGE SCALE GENOMIC DNA]</scope>
    <source>
        <strain evidence="1 2">DSM 102940</strain>
    </source>
</reference>